<dbReference type="AlphaFoldDB" id="A0A1Y5SNS3"/>
<sequence>MSTQTRSPSFRKALTGRSVGIRPPWSSEATIKSDCTSCSRCIDSCPEAILKPGPANTPVVDFSAGACTFCKACAEACPEPVFSSTDACPWTLAAQISDGCMLSIGIGCQLCTDVCDQSALRLDLRVRPVGRIAINQDACTGCGACLPLCPTDAITLGDYAHEG</sequence>
<dbReference type="PANTHER" id="PTHR24960">
    <property type="entry name" value="PHOTOSYSTEM I IRON-SULFUR CENTER-RELATED"/>
    <property type="match status" value="1"/>
</dbReference>
<evidence type="ECO:0000313" key="8">
    <source>
        <dbReference type="Proteomes" id="UP000193077"/>
    </source>
</evidence>
<evidence type="ECO:0000256" key="5">
    <source>
        <dbReference type="ARBA" id="ARBA00023014"/>
    </source>
</evidence>
<evidence type="ECO:0000259" key="6">
    <source>
        <dbReference type="PROSITE" id="PS51379"/>
    </source>
</evidence>
<evidence type="ECO:0000313" key="7">
    <source>
        <dbReference type="EMBL" id="SLN43279.1"/>
    </source>
</evidence>
<dbReference type="NCBIfam" id="TIGR00402">
    <property type="entry name" value="napF"/>
    <property type="match status" value="1"/>
</dbReference>
<dbReference type="InterPro" id="IPR004496">
    <property type="entry name" value="NapF"/>
</dbReference>
<evidence type="ECO:0000256" key="4">
    <source>
        <dbReference type="ARBA" id="ARBA00023004"/>
    </source>
</evidence>
<evidence type="ECO:0000256" key="3">
    <source>
        <dbReference type="ARBA" id="ARBA00022737"/>
    </source>
</evidence>
<dbReference type="Pfam" id="PF12838">
    <property type="entry name" value="Fer4_7"/>
    <property type="match status" value="2"/>
</dbReference>
<dbReference type="InterPro" id="IPR017900">
    <property type="entry name" value="4Fe4S_Fe_S_CS"/>
</dbReference>
<keyword evidence="3" id="KW-0677">Repeat</keyword>
<protein>
    <submittedName>
        <fullName evidence="7">Ferredoxin-type protein</fullName>
    </submittedName>
</protein>
<dbReference type="PROSITE" id="PS00198">
    <property type="entry name" value="4FE4S_FER_1"/>
    <property type="match status" value="2"/>
</dbReference>
<dbReference type="RefSeq" id="WP_085795753.1">
    <property type="nucleotide sequence ID" value="NZ_FWFO01000001.1"/>
</dbReference>
<dbReference type="Proteomes" id="UP000193077">
    <property type="component" value="Unassembled WGS sequence"/>
</dbReference>
<feature type="domain" description="4Fe-4S ferredoxin-type" evidence="6">
    <location>
        <begin position="27"/>
        <end position="55"/>
    </location>
</feature>
<keyword evidence="2" id="KW-0479">Metal-binding</keyword>
<keyword evidence="1" id="KW-0004">4Fe-4S</keyword>
<keyword evidence="8" id="KW-1185">Reference proteome</keyword>
<evidence type="ECO:0000256" key="1">
    <source>
        <dbReference type="ARBA" id="ARBA00022485"/>
    </source>
</evidence>
<feature type="domain" description="4Fe-4S ferredoxin-type" evidence="6">
    <location>
        <begin position="130"/>
        <end position="159"/>
    </location>
</feature>
<name>A0A1Y5SNS3_9RHOB</name>
<accession>A0A1Y5SNS3</accession>
<evidence type="ECO:0000256" key="2">
    <source>
        <dbReference type="ARBA" id="ARBA00022723"/>
    </source>
</evidence>
<dbReference type="CDD" id="cd10564">
    <property type="entry name" value="NapF_like"/>
    <property type="match status" value="1"/>
</dbReference>
<dbReference type="InterPro" id="IPR017896">
    <property type="entry name" value="4Fe4S_Fe-S-bd"/>
</dbReference>
<dbReference type="SUPFAM" id="SSF54862">
    <property type="entry name" value="4Fe-4S ferredoxins"/>
    <property type="match status" value="1"/>
</dbReference>
<dbReference type="OrthoDB" id="9800445at2"/>
<keyword evidence="5" id="KW-0411">Iron-sulfur</keyword>
<dbReference type="EMBL" id="FWFO01000001">
    <property type="protein sequence ID" value="SLN43279.1"/>
    <property type="molecule type" value="Genomic_DNA"/>
</dbReference>
<dbReference type="GO" id="GO:0051539">
    <property type="term" value="F:4 iron, 4 sulfur cluster binding"/>
    <property type="evidence" value="ECO:0007669"/>
    <property type="project" value="UniProtKB-KW"/>
</dbReference>
<gene>
    <name evidence="7" type="ORF">TRL7639_02256</name>
</gene>
<keyword evidence="4" id="KW-0408">Iron</keyword>
<dbReference type="InterPro" id="IPR050157">
    <property type="entry name" value="PSI_iron-sulfur_center"/>
</dbReference>
<dbReference type="PANTHER" id="PTHR24960:SF79">
    <property type="entry name" value="PHOTOSYSTEM I IRON-SULFUR CENTER"/>
    <property type="match status" value="1"/>
</dbReference>
<organism evidence="7 8">
    <name type="scientific">Falsiruegeria litorea R37</name>
    <dbReference type="NCBI Taxonomy" id="1200284"/>
    <lineage>
        <taxon>Bacteria</taxon>
        <taxon>Pseudomonadati</taxon>
        <taxon>Pseudomonadota</taxon>
        <taxon>Alphaproteobacteria</taxon>
        <taxon>Rhodobacterales</taxon>
        <taxon>Roseobacteraceae</taxon>
        <taxon>Falsiruegeria</taxon>
    </lineage>
</organism>
<reference evidence="7 8" key="1">
    <citation type="submission" date="2017-03" db="EMBL/GenBank/DDBJ databases">
        <authorList>
            <person name="Afonso C.L."/>
            <person name="Miller P.J."/>
            <person name="Scott M.A."/>
            <person name="Spackman E."/>
            <person name="Goraichik I."/>
            <person name="Dimitrov K.M."/>
            <person name="Suarez D.L."/>
            <person name="Swayne D.E."/>
        </authorList>
    </citation>
    <scope>NUCLEOTIDE SEQUENCE [LARGE SCALE GENOMIC DNA]</scope>
    <source>
        <strain evidence="7 8">CECT 7639</strain>
    </source>
</reference>
<feature type="domain" description="4Fe-4S ferredoxin-type" evidence="6">
    <location>
        <begin position="56"/>
        <end position="87"/>
    </location>
</feature>
<dbReference type="GO" id="GO:0046872">
    <property type="term" value="F:metal ion binding"/>
    <property type="evidence" value="ECO:0007669"/>
    <property type="project" value="UniProtKB-KW"/>
</dbReference>
<proteinExistence type="predicted"/>
<dbReference type="PROSITE" id="PS51379">
    <property type="entry name" value="4FE4S_FER_2"/>
    <property type="match status" value="3"/>
</dbReference>
<dbReference type="Gene3D" id="3.30.70.20">
    <property type="match status" value="2"/>
</dbReference>